<evidence type="ECO:0000256" key="1">
    <source>
        <dbReference type="SAM" id="MobiDB-lite"/>
    </source>
</evidence>
<feature type="domain" description="DUF6458" evidence="3">
    <location>
        <begin position="1"/>
        <end position="78"/>
    </location>
</feature>
<sequence>MGYGVGATLLVVGLILALAVHVSVSGVDLTLIGWILTAVGAVVLILTAVTLNAGRRSRTVARRRHADGTETVEERRTDSL</sequence>
<accession>A0A1J4NAS4</accession>
<gene>
    <name evidence="4" type="ORF">UG56_000030</name>
</gene>
<evidence type="ECO:0000313" key="4">
    <source>
        <dbReference type="EMBL" id="OIJ28660.1"/>
    </source>
</evidence>
<proteinExistence type="predicted"/>
<name>A0A1J4NAS4_9ACTN</name>
<feature type="transmembrane region" description="Helical" evidence="2">
    <location>
        <begin position="29"/>
        <end position="54"/>
    </location>
</feature>
<protein>
    <recommendedName>
        <fullName evidence="3">DUF6458 domain-containing protein</fullName>
    </recommendedName>
</protein>
<feature type="region of interest" description="Disordered" evidence="1">
    <location>
        <begin position="60"/>
        <end position="80"/>
    </location>
</feature>
<dbReference type="OrthoDB" id="4775046at2"/>
<dbReference type="EMBL" id="JZDQ02000001">
    <property type="protein sequence ID" value="OIJ28660.1"/>
    <property type="molecule type" value="Genomic_DNA"/>
</dbReference>
<dbReference type="STRING" id="1844.UG56_000030"/>
<dbReference type="Proteomes" id="UP000033772">
    <property type="component" value="Unassembled WGS sequence"/>
</dbReference>
<feature type="compositionally biased region" description="Basic and acidic residues" evidence="1">
    <location>
        <begin position="66"/>
        <end position="80"/>
    </location>
</feature>
<dbReference type="InterPro" id="IPR045597">
    <property type="entry name" value="DUF6458"/>
</dbReference>
<evidence type="ECO:0000313" key="5">
    <source>
        <dbReference type="Proteomes" id="UP000033772"/>
    </source>
</evidence>
<dbReference type="RefSeq" id="WP_045551737.1">
    <property type="nucleotide sequence ID" value="NZ_JZDQ02000001.1"/>
</dbReference>
<dbReference type="AlphaFoldDB" id="A0A1J4NAS4"/>
<dbReference type="Pfam" id="PF20059">
    <property type="entry name" value="DUF6458"/>
    <property type="match status" value="1"/>
</dbReference>
<keyword evidence="2" id="KW-0472">Membrane</keyword>
<comment type="caution">
    <text evidence="4">The sequence shown here is derived from an EMBL/GenBank/DDBJ whole genome shotgun (WGS) entry which is preliminary data.</text>
</comment>
<keyword evidence="2" id="KW-1133">Transmembrane helix</keyword>
<keyword evidence="5" id="KW-1185">Reference proteome</keyword>
<keyword evidence="2" id="KW-0812">Transmembrane</keyword>
<organism evidence="4 5">
    <name type="scientific">Nocardioides luteus</name>
    <dbReference type="NCBI Taxonomy" id="1844"/>
    <lineage>
        <taxon>Bacteria</taxon>
        <taxon>Bacillati</taxon>
        <taxon>Actinomycetota</taxon>
        <taxon>Actinomycetes</taxon>
        <taxon>Propionibacteriales</taxon>
        <taxon>Nocardioidaceae</taxon>
        <taxon>Nocardioides</taxon>
    </lineage>
</organism>
<evidence type="ECO:0000259" key="3">
    <source>
        <dbReference type="Pfam" id="PF20059"/>
    </source>
</evidence>
<reference evidence="4" key="1">
    <citation type="submission" date="2016-10" db="EMBL/GenBank/DDBJ databases">
        <title>Draft Genome Sequence of Nocardioides luteus Strain BAFB, an Alkane-Degrading Bacterium Isolated from JP-7 Polluted Soil.</title>
        <authorList>
            <person name="Brown L."/>
            <person name="Ruiz O.N."/>
            <person name="Gunasekera T."/>
        </authorList>
    </citation>
    <scope>NUCLEOTIDE SEQUENCE [LARGE SCALE GENOMIC DNA]</scope>
    <source>
        <strain evidence="4">BAFB</strain>
    </source>
</reference>
<evidence type="ECO:0000256" key="2">
    <source>
        <dbReference type="SAM" id="Phobius"/>
    </source>
</evidence>